<gene>
    <name evidence="2" type="ORF">CR155_07470</name>
</gene>
<feature type="transmembrane region" description="Helical" evidence="1">
    <location>
        <begin position="12"/>
        <end position="30"/>
    </location>
</feature>
<feature type="transmembrane region" description="Helical" evidence="1">
    <location>
        <begin position="81"/>
        <end position="102"/>
    </location>
</feature>
<comment type="caution">
    <text evidence="2">The sequence shown here is derived from an EMBL/GenBank/DDBJ whole genome shotgun (WGS) entry which is preliminary data.</text>
</comment>
<protein>
    <recommendedName>
        <fullName evidence="4">DUF2269 domain-containing protein</fullName>
    </recommendedName>
</protein>
<feature type="transmembrane region" description="Helical" evidence="1">
    <location>
        <begin position="130"/>
        <end position="150"/>
    </location>
</feature>
<dbReference type="OrthoDB" id="9786302at2"/>
<organism evidence="2 3">
    <name type="scientific">Pollutimonas nitritireducens</name>
    <dbReference type="NCBI Taxonomy" id="2045209"/>
    <lineage>
        <taxon>Bacteria</taxon>
        <taxon>Pseudomonadati</taxon>
        <taxon>Pseudomonadota</taxon>
        <taxon>Betaproteobacteria</taxon>
        <taxon>Burkholderiales</taxon>
        <taxon>Alcaligenaceae</taxon>
        <taxon>Pollutimonas</taxon>
    </lineage>
</organism>
<evidence type="ECO:0000313" key="2">
    <source>
        <dbReference type="EMBL" id="PLC54599.1"/>
    </source>
</evidence>
<dbReference type="EMBL" id="PDNV01000004">
    <property type="protein sequence ID" value="PLC54599.1"/>
    <property type="molecule type" value="Genomic_DNA"/>
</dbReference>
<accession>A0A2N4UHV9</accession>
<keyword evidence="1" id="KW-0472">Membrane</keyword>
<dbReference type="InterPro" id="IPR018729">
    <property type="entry name" value="DUF2269_transmembrane"/>
</dbReference>
<dbReference type="RefSeq" id="WP_102069367.1">
    <property type="nucleotide sequence ID" value="NZ_PDNV01000004.1"/>
</dbReference>
<name>A0A2N4UHV9_9BURK</name>
<evidence type="ECO:0008006" key="4">
    <source>
        <dbReference type="Google" id="ProtNLM"/>
    </source>
</evidence>
<proteinExistence type="predicted"/>
<sequence length="156" mass="17412">MEYLIAKWLHVLTSTLLFGTGIGSAFYLLMTSLTREPRAVAIVARIVVIADWLFTATTVVAQPLTGYWLVKLAGYPWSASWLKWSIVLYVVAVACWLPVVAIQMKLRDLAQAAASNATTLPAAYWHYFRMWVALGIPAFFAFVAVFYLMVAKPATF</sequence>
<keyword evidence="1" id="KW-1133">Transmembrane helix</keyword>
<reference evidence="2 3" key="1">
    <citation type="submission" date="2017-10" db="EMBL/GenBank/DDBJ databases">
        <title>Two draft genome sequences of Pusillimonas sp. strains isolated from a nitrate- and radionuclide-contaminated groundwater in Russia.</title>
        <authorList>
            <person name="Grouzdev D.S."/>
            <person name="Tourova T.P."/>
            <person name="Goeva M.A."/>
            <person name="Babich T.L."/>
            <person name="Sokolova D.S."/>
            <person name="Abdullin R."/>
            <person name="Poltaraus A.B."/>
            <person name="Toshchakov S.V."/>
            <person name="Nazina T.N."/>
        </authorList>
    </citation>
    <scope>NUCLEOTIDE SEQUENCE [LARGE SCALE GENOMIC DNA]</scope>
    <source>
        <strain evidence="2 3">JR1/69-2-13</strain>
    </source>
</reference>
<evidence type="ECO:0000256" key="1">
    <source>
        <dbReference type="SAM" id="Phobius"/>
    </source>
</evidence>
<keyword evidence="1" id="KW-0812">Transmembrane</keyword>
<dbReference type="Proteomes" id="UP000234328">
    <property type="component" value="Unassembled WGS sequence"/>
</dbReference>
<feature type="transmembrane region" description="Helical" evidence="1">
    <location>
        <begin position="42"/>
        <end position="61"/>
    </location>
</feature>
<evidence type="ECO:0000313" key="3">
    <source>
        <dbReference type="Proteomes" id="UP000234328"/>
    </source>
</evidence>
<keyword evidence="3" id="KW-1185">Reference proteome</keyword>
<dbReference type="Pfam" id="PF10027">
    <property type="entry name" value="DUF2269"/>
    <property type="match status" value="1"/>
</dbReference>
<dbReference type="AlphaFoldDB" id="A0A2N4UHV9"/>